<protein>
    <submittedName>
        <fullName evidence="2">Uncharacterized protein</fullName>
    </submittedName>
</protein>
<feature type="transmembrane region" description="Helical" evidence="1">
    <location>
        <begin position="159"/>
        <end position="177"/>
    </location>
</feature>
<organism evidence="2 3">
    <name type="scientific">Solirubrobacter phytolaccae</name>
    <dbReference type="NCBI Taxonomy" id="1404360"/>
    <lineage>
        <taxon>Bacteria</taxon>
        <taxon>Bacillati</taxon>
        <taxon>Actinomycetota</taxon>
        <taxon>Thermoleophilia</taxon>
        <taxon>Solirubrobacterales</taxon>
        <taxon>Solirubrobacteraceae</taxon>
        <taxon>Solirubrobacter</taxon>
    </lineage>
</organism>
<proteinExistence type="predicted"/>
<dbReference type="Proteomes" id="UP001147653">
    <property type="component" value="Unassembled WGS sequence"/>
</dbReference>
<dbReference type="AlphaFoldDB" id="A0A9X3NI32"/>
<feature type="transmembrane region" description="Helical" evidence="1">
    <location>
        <begin position="130"/>
        <end position="153"/>
    </location>
</feature>
<keyword evidence="1" id="KW-0812">Transmembrane</keyword>
<evidence type="ECO:0000256" key="1">
    <source>
        <dbReference type="SAM" id="Phobius"/>
    </source>
</evidence>
<keyword evidence="1" id="KW-1133">Transmembrane helix</keyword>
<keyword evidence="1" id="KW-0472">Membrane</keyword>
<keyword evidence="3" id="KW-1185">Reference proteome</keyword>
<feature type="transmembrane region" description="Helical" evidence="1">
    <location>
        <begin position="34"/>
        <end position="51"/>
    </location>
</feature>
<gene>
    <name evidence="2" type="ORF">OJ997_15030</name>
</gene>
<name>A0A9X3NI32_9ACTN</name>
<sequence>MTSSPSPRSPGIFFALIPWVAFSLLVHYASVDVAAVVALIASVGVALPGIVTRRPKILELGAVVAFVGITVVAFAADANTADELGRYGRGIAAALLAVIAFGSLLFTPFTEQYARESVPEAYWSSPRFKALNRSLTAMWGGVFAAMVPLHIIAGSIDTQRSNLIFNWALPVALVIWASKRTSAMADANDGNAATPVAA</sequence>
<evidence type="ECO:0000313" key="3">
    <source>
        <dbReference type="Proteomes" id="UP001147653"/>
    </source>
</evidence>
<feature type="transmembrane region" description="Helical" evidence="1">
    <location>
        <begin position="58"/>
        <end position="76"/>
    </location>
</feature>
<comment type="caution">
    <text evidence="2">The sequence shown here is derived from an EMBL/GenBank/DDBJ whole genome shotgun (WGS) entry which is preliminary data.</text>
</comment>
<dbReference type="EMBL" id="JAPDDP010000023">
    <property type="protein sequence ID" value="MDA0181617.1"/>
    <property type="molecule type" value="Genomic_DNA"/>
</dbReference>
<dbReference type="RefSeq" id="WP_270025965.1">
    <property type="nucleotide sequence ID" value="NZ_JAPDDP010000023.1"/>
</dbReference>
<feature type="transmembrane region" description="Helical" evidence="1">
    <location>
        <begin position="88"/>
        <end position="109"/>
    </location>
</feature>
<evidence type="ECO:0000313" key="2">
    <source>
        <dbReference type="EMBL" id="MDA0181617.1"/>
    </source>
</evidence>
<accession>A0A9X3NI32</accession>
<reference evidence="2" key="1">
    <citation type="submission" date="2022-10" db="EMBL/GenBank/DDBJ databases">
        <title>The WGS of Solirubrobacter phytolaccae KCTC 29190.</title>
        <authorList>
            <person name="Jiang Z."/>
        </authorList>
    </citation>
    <scope>NUCLEOTIDE SEQUENCE</scope>
    <source>
        <strain evidence="2">KCTC 29190</strain>
    </source>
</reference>
<feature type="transmembrane region" description="Helical" evidence="1">
    <location>
        <begin position="12"/>
        <end position="28"/>
    </location>
</feature>